<keyword evidence="3 6" id="KW-0560">Oxidoreductase</keyword>
<sequence length="170" mass="19936">MIKDNILKALNKQINKELFSAYLYLSMSAYTESKGLKGFSQWLKVQYQEELDHAMKFYNYVLERGGEIELVTIEKPKNKWLSILEVFENGYEHEQIITESINNLMDLAVSEKDYATINMLQWYIDEQVEEESSFLEIIDKLKLLGGDKRGLFMLDKDLGQRVYVSLITKN</sequence>
<dbReference type="eggNOG" id="arCOG01095">
    <property type="taxonomic scope" value="Archaea"/>
</dbReference>
<evidence type="ECO:0000313" key="6">
    <source>
        <dbReference type="EMBL" id="ABR55916.1"/>
    </source>
</evidence>
<feature type="domain" description="Ferritin-like diiron" evidence="5">
    <location>
        <begin position="1"/>
        <end position="145"/>
    </location>
</feature>
<keyword evidence="1" id="KW-0409">Iron storage</keyword>
<dbReference type="AlphaFoldDB" id="A6UTU4"/>
<dbReference type="Pfam" id="PF00210">
    <property type="entry name" value="Ferritin"/>
    <property type="match status" value="1"/>
</dbReference>
<evidence type="ECO:0000313" key="7">
    <source>
        <dbReference type="Proteomes" id="UP000001106"/>
    </source>
</evidence>
<dbReference type="GO" id="GO:0004322">
    <property type="term" value="F:ferroxidase activity"/>
    <property type="evidence" value="ECO:0007669"/>
    <property type="project" value="UniProtKB-EC"/>
</dbReference>
<dbReference type="SUPFAM" id="SSF47240">
    <property type="entry name" value="Ferritin-like"/>
    <property type="match status" value="1"/>
</dbReference>
<dbReference type="HOGENOM" id="CLU_065681_1_2_2"/>
<dbReference type="InterPro" id="IPR008331">
    <property type="entry name" value="Ferritin_DPS_dom"/>
</dbReference>
<dbReference type="CDD" id="cd01055">
    <property type="entry name" value="Nonheme_Ferritin"/>
    <property type="match status" value="1"/>
</dbReference>
<dbReference type="OrthoDB" id="4859at2157"/>
<dbReference type="Gene3D" id="1.20.1260.10">
    <property type="match status" value="1"/>
</dbReference>
<evidence type="ECO:0000256" key="2">
    <source>
        <dbReference type="ARBA" id="ARBA00022723"/>
    </source>
</evidence>
<dbReference type="InterPro" id="IPR009078">
    <property type="entry name" value="Ferritin-like_SF"/>
</dbReference>
<dbReference type="InterPro" id="IPR041719">
    <property type="entry name" value="Ferritin_prok"/>
</dbReference>
<keyword evidence="4" id="KW-0408">Iron</keyword>
<dbReference type="PANTHER" id="PTHR11431">
    <property type="entry name" value="FERRITIN"/>
    <property type="match status" value="1"/>
</dbReference>
<dbReference type="EMBL" id="CP000743">
    <property type="protein sequence ID" value="ABR55916.1"/>
    <property type="molecule type" value="Genomic_DNA"/>
</dbReference>
<reference evidence="6" key="1">
    <citation type="submission" date="2007-06" db="EMBL/GenBank/DDBJ databases">
        <title>Complete sequence of Methanococcus aeolicus Nankai-3.</title>
        <authorList>
            <consortium name="US DOE Joint Genome Institute"/>
            <person name="Copeland A."/>
            <person name="Lucas S."/>
            <person name="Lapidus A."/>
            <person name="Barry K."/>
            <person name="Glavina del Rio T."/>
            <person name="Dalin E."/>
            <person name="Tice H."/>
            <person name="Pitluck S."/>
            <person name="Chain P."/>
            <person name="Malfatti S."/>
            <person name="Shin M."/>
            <person name="Vergez L."/>
            <person name="Schmutz J."/>
            <person name="Larimer F."/>
            <person name="Land M."/>
            <person name="Hauser L."/>
            <person name="Kyrpides N."/>
            <person name="Lykidis A."/>
            <person name="Sieprawska-Lupa M."/>
            <person name="Whitman W.B."/>
            <person name="Richardson P."/>
        </authorList>
    </citation>
    <scope>NUCLEOTIDE SEQUENCE [LARGE SCALE GENOMIC DNA]</scope>
    <source>
        <strain evidence="6">Nankai-3</strain>
    </source>
</reference>
<dbReference type="GeneID" id="5326240"/>
<dbReference type="PROSITE" id="PS50905">
    <property type="entry name" value="FERRITIN_LIKE"/>
    <property type="match status" value="1"/>
</dbReference>
<accession>A6UTU4</accession>
<proteinExistence type="predicted"/>
<dbReference type="GO" id="GO:0008198">
    <property type="term" value="F:ferrous iron binding"/>
    <property type="evidence" value="ECO:0007669"/>
    <property type="project" value="TreeGrafter"/>
</dbReference>
<dbReference type="EC" id="1.16.3.1" evidence="6"/>
<dbReference type="Proteomes" id="UP000001106">
    <property type="component" value="Chromosome"/>
</dbReference>
<keyword evidence="7" id="KW-1185">Reference proteome</keyword>
<dbReference type="FunFam" id="1.20.1260.10:FF:000001">
    <property type="entry name" value="Non-heme ferritin"/>
    <property type="match status" value="1"/>
</dbReference>
<evidence type="ECO:0000256" key="4">
    <source>
        <dbReference type="ARBA" id="ARBA00023004"/>
    </source>
</evidence>
<dbReference type="InterPro" id="IPR009040">
    <property type="entry name" value="Ferritin-like_diiron"/>
</dbReference>
<dbReference type="InterPro" id="IPR012347">
    <property type="entry name" value="Ferritin-like"/>
</dbReference>
<gene>
    <name evidence="6" type="ordered locus">Maeo_0328</name>
</gene>
<protein>
    <submittedName>
        <fullName evidence="6">Ferroxidase</fullName>
        <ecNumber evidence="6">1.16.3.1</ecNumber>
    </submittedName>
</protein>
<organism evidence="6 7">
    <name type="scientific">Methanococcus aeolicus (strain ATCC BAA-1280 / DSM 17508 / OCM 812 / Nankai-3)</name>
    <dbReference type="NCBI Taxonomy" id="419665"/>
    <lineage>
        <taxon>Archaea</taxon>
        <taxon>Methanobacteriati</taxon>
        <taxon>Methanobacteriota</taxon>
        <taxon>Methanomada group</taxon>
        <taxon>Methanococci</taxon>
        <taxon>Methanococcales</taxon>
        <taxon>Methanococcaceae</taxon>
        <taxon>Methanococcus</taxon>
    </lineage>
</organism>
<dbReference type="GO" id="GO:0042802">
    <property type="term" value="F:identical protein binding"/>
    <property type="evidence" value="ECO:0007669"/>
    <property type="project" value="UniProtKB-ARBA"/>
</dbReference>
<dbReference type="GO" id="GO:0008199">
    <property type="term" value="F:ferric iron binding"/>
    <property type="evidence" value="ECO:0007669"/>
    <property type="project" value="InterPro"/>
</dbReference>
<dbReference type="GO" id="GO:0005829">
    <property type="term" value="C:cytosol"/>
    <property type="evidence" value="ECO:0007669"/>
    <property type="project" value="TreeGrafter"/>
</dbReference>
<name>A6UTU4_META3</name>
<dbReference type="RefSeq" id="WP_011973048.1">
    <property type="nucleotide sequence ID" value="NC_009635.1"/>
</dbReference>
<evidence type="ECO:0000256" key="3">
    <source>
        <dbReference type="ARBA" id="ARBA00023002"/>
    </source>
</evidence>
<dbReference type="STRING" id="419665.Maeo_0328"/>
<dbReference type="GO" id="GO:0006879">
    <property type="term" value="P:intracellular iron ion homeostasis"/>
    <property type="evidence" value="ECO:0007669"/>
    <property type="project" value="UniProtKB-KW"/>
</dbReference>
<evidence type="ECO:0000256" key="1">
    <source>
        <dbReference type="ARBA" id="ARBA00022434"/>
    </source>
</evidence>
<keyword evidence="2" id="KW-0479">Metal-binding</keyword>
<dbReference type="GO" id="GO:0006826">
    <property type="term" value="P:iron ion transport"/>
    <property type="evidence" value="ECO:0007669"/>
    <property type="project" value="InterPro"/>
</dbReference>
<evidence type="ECO:0000259" key="5">
    <source>
        <dbReference type="PROSITE" id="PS50905"/>
    </source>
</evidence>
<dbReference type="PANTHER" id="PTHR11431:SF127">
    <property type="entry name" value="BACTERIAL NON-HEME FERRITIN"/>
    <property type="match status" value="1"/>
</dbReference>
<dbReference type="KEGG" id="mae:Maeo_0328"/>
<dbReference type="InterPro" id="IPR001519">
    <property type="entry name" value="Ferritin"/>
</dbReference>